<comment type="caution">
    <text evidence="1">The sequence shown here is derived from an EMBL/GenBank/DDBJ whole genome shotgun (WGS) entry which is preliminary data.</text>
</comment>
<accession>A0A4S4BHF9</accession>
<gene>
    <name evidence="1" type="ORF">E6C55_31350</name>
</gene>
<sequence>MNGRTGEAIETVETGVGRTWHPIRDWLYAGPFDKDVSALYHDNYKVPVEPYLPLIEEAASLLPSLSPREGEELSLFGQASRWSLLRTDPSEHKMTWARFGVQARMLATFAYTRIAAPADGLYRFRLWLGGSSRIFLGGAEVFSHLRVGRVESEFELLLPLKAGENDLVLLLVNVHLHCMNTFTLAAEEGRLSAAPPLRLGGEARERLERDLSRFYLAKHAISGQETLELHWDSPPESEGAFVIEICRSARGARGPTVFRSEHRLGGSAGPLALLTADRLPEAGEYIAAIDYAAEGGATIGGIALRFTRIDWFAGLPQDADFARRKRYMLERLAEEPGNPRTVLYAELAKMELGEWAAVKEASIASALDYIDARCDCADFAMHGLLRMYARFADSGRLDEELLRRMKATILGFKYAADEPGRSMMFSRTENHEILFCSAEYVAGLLCPGEVFANSGQNGLFHALKGRLLAERWIKQKGTYGFMEWHSNAYYEEDMLALLSIVDFGEEYGLTRILARQLLDLVCAMLASHASKGVMGTTHGRSYEDTIIHPELEAMSCLNWLLFGRQTRLVRKLSIGCAALASSSYVPDPEWETLAADEGEWFTRTRMGLFPSEGMDGVNCATYRTRDYMVSGMVESKTGEPGAQVHVGQVLLDGEVPIFVTCFDNKSEMTRPSYWGGQYRNPKSFAHRGVLAYIYRLEEGPGRTHAYFPFRQFDETRHSGDWLFGRKRDAYVAVFSQKPYAETDTGTYKERELLCLEPSNIWLLEAGSKEQWGGFERFVEAVAAASLSCSAEGSFVYDSPSIGLVEMAYERPCRVGGKELLGDGGYPLIDNPHAYGEYGSGLVRLRFPNRTKLLNFRI</sequence>
<reference evidence="1 2" key="1">
    <citation type="submission" date="2019-04" db="EMBL/GenBank/DDBJ databases">
        <title>Cohnella sp. nov. isolated from preserved vegetables.</title>
        <authorList>
            <person name="Lin S.-Y."/>
            <person name="Hung M.-H."/>
            <person name="Young C.-C."/>
        </authorList>
    </citation>
    <scope>NUCLEOTIDE SEQUENCE [LARGE SCALE GENOMIC DNA]</scope>
    <source>
        <strain evidence="1 2">CC-MHH1044</strain>
    </source>
</reference>
<name>A0A4S4BHF9_9BACL</name>
<dbReference type="Proteomes" id="UP000310636">
    <property type="component" value="Unassembled WGS sequence"/>
</dbReference>
<organism evidence="1 2">
    <name type="scientific">Cohnella fermenti</name>
    <dbReference type="NCBI Taxonomy" id="2565925"/>
    <lineage>
        <taxon>Bacteria</taxon>
        <taxon>Bacillati</taxon>
        <taxon>Bacillota</taxon>
        <taxon>Bacilli</taxon>
        <taxon>Bacillales</taxon>
        <taxon>Paenibacillaceae</taxon>
        <taxon>Cohnella</taxon>
    </lineage>
</organism>
<dbReference type="AlphaFoldDB" id="A0A4S4BHF9"/>
<keyword evidence="2" id="KW-1185">Reference proteome</keyword>
<evidence type="ECO:0000313" key="1">
    <source>
        <dbReference type="EMBL" id="THF72899.1"/>
    </source>
</evidence>
<evidence type="ECO:0000313" key="2">
    <source>
        <dbReference type="Proteomes" id="UP000310636"/>
    </source>
</evidence>
<dbReference type="OrthoDB" id="1029638at2"/>
<dbReference type="RefSeq" id="WP_136373790.1">
    <property type="nucleotide sequence ID" value="NZ_SSOB01000067.1"/>
</dbReference>
<dbReference type="EMBL" id="SSOB01000067">
    <property type="protein sequence ID" value="THF72899.1"/>
    <property type="molecule type" value="Genomic_DNA"/>
</dbReference>
<protein>
    <submittedName>
        <fullName evidence="1">Uncharacterized protein</fullName>
    </submittedName>
</protein>
<proteinExistence type="predicted"/>